<comment type="caution">
    <text evidence="2">The sequence shown here is derived from an EMBL/GenBank/DDBJ whole genome shotgun (WGS) entry which is preliminary data.</text>
</comment>
<evidence type="ECO:0000313" key="2">
    <source>
        <dbReference type="EMBL" id="MPC82404.1"/>
    </source>
</evidence>
<accession>A0A5B7IQB6</accession>
<organism evidence="2 3">
    <name type="scientific">Portunus trituberculatus</name>
    <name type="common">Swimming crab</name>
    <name type="synonym">Neptunus trituberculatus</name>
    <dbReference type="NCBI Taxonomy" id="210409"/>
    <lineage>
        <taxon>Eukaryota</taxon>
        <taxon>Metazoa</taxon>
        <taxon>Ecdysozoa</taxon>
        <taxon>Arthropoda</taxon>
        <taxon>Crustacea</taxon>
        <taxon>Multicrustacea</taxon>
        <taxon>Malacostraca</taxon>
        <taxon>Eumalacostraca</taxon>
        <taxon>Eucarida</taxon>
        <taxon>Decapoda</taxon>
        <taxon>Pleocyemata</taxon>
        <taxon>Brachyura</taxon>
        <taxon>Eubrachyura</taxon>
        <taxon>Portunoidea</taxon>
        <taxon>Portunidae</taxon>
        <taxon>Portuninae</taxon>
        <taxon>Portunus</taxon>
    </lineage>
</organism>
<dbReference type="EMBL" id="VSRR010059696">
    <property type="protein sequence ID" value="MPC82404.1"/>
    <property type="molecule type" value="Genomic_DNA"/>
</dbReference>
<dbReference type="Proteomes" id="UP000324222">
    <property type="component" value="Unassembled WGS sequence"/>
</dbReference>
<reference evidence="2 3" key="1">
    <citation type="submission" date="2019-05" db="EMBL/GenBank/DDBJ databases">
        <title>Another draft genome of Portunus trituberculatus and its Hox gene families provides insights of decapod evolution.</title>
        <authorList>
            <person name="Jeong J.-H."/>
            <person name="Song I."/>
            <person name="Kim S."/>
            <person name="Choi T."/>
            <person name="Kim D."/>
            <person name="Ryu S."/>
            <person name="Kim W."/>
        </authorList>
    </citation>
    <scope>NUCLEOTIDE SEQUENCE [LARGE SCALE GENOMIC DNA]</scope>
    <source>
        <tissue evidence="2">Muscle</tissue>
    </source>
</reference>
<evidence type="ECO:0000256" key="1">
    <source>
        <dbReference type="SAM" id="MobiDB-lite"/>
    </source>
</evidence>
<name>A0A5B7IQB6_PORTR</name>
<evidence type="ECO:0000313" key="3">
    <source>
        <dbReference type="Proteomes" id="UP000324222"/>
    </source>
</evidence>
<feature type="compositionally biased region" description="Basic and acidic residues" evidence="1">
    <location>
        <begin position="43"/>
        <end position="52"/>
    </location>
</feature>
<feature type="compositionally biased region" description="Basic residues" evidence="1">
    <location>
        <begin position="60"/>
        <end position="75"/>
    </location>
</feature>
<gene>
    <name evidence="2" type="ORF">E2C01_077071</name>
</gene>
<proteinExistence type="predicted"/>
<feature type="region of interest" description="Disordered" evidence="1">
    <location>
        <begin position="30"/>
        <end position="90"/>
    </location>
</feature>
<sequence>MLACMRTRSRMLTGGGHNLRVTHLCHRGSRLPPRLSQAAPDGDCSHGEEGSEARAVGPCHHQRRHPPRPRRHAPSRPRTTPPTHGCMREGAKVRGRLCLHLL</sequence>
<keyword evidence="3" id="KW-1185">Reference proteome</keyword>
<protein>
    <submittedName>
        <fullName evidence="2">Uncharacterized protein</fullName>
    </submittedName>
</protein>
<dbReference type="AlphaFoldDB" id="A0A5B7IQB6"/>